<comment type="subcellular location">
    <subcellularLocation>
        <location evidence="1 5">Membrane</location>
        <topology evidence="1 5">Multi-pass membrane protein</topology>
    </subcellularLocation>
</comment>
<protein>
    <recommendedName>
        <fullName evidence="5">PRA1 family protein</fullName>
    </recommendedName>
</protein>
<keyword evidence="4 5" id="KW-0472">Membrane</keyword>
<evidence type="ECO:0000256" key="1">
    <source>
        <dbReference type="ARBA" id="ARBA00004141"/>
    </source>
</evidence>
<keyword evidence="2 5" id="KW-0812">Transmembrane</keyword>
<evidence type="ECO:0000313" key="7">
    <source>
        <dbReference type="Proteomes" id="UP001165120"/>
    </source>
</evidence>
<sequence length="122" mass="13545">MSFVPAQFSQFTNTFDFDRLRVFALLSAYCILTNLPLLILVLFVAGSIFSIEKLEGATLNLGFIKFERTQLYTIVFLISVPLLIISSPMTTIFWLASISASIVFVHAALLDKPVEASYSDAV</sequence>
<dbReference type="Pfam" id="PF03208">
    <property type="entry name" value="PRA1"/>
    <property type="match status" value="1"/>
</dbReference>
<reference evidence="6" key="1">
    <citation type="submission" date="2023-04" db="EMBL/GenBank/DDBJ databases">
        <title>Candida boidinii NBRC 10035.</title>
        <authorList>
            <person name="Ichikawa N."/>
            <person name="Sato H."/>
            <person name="Tonouchi N."/>
        </authorList>
    </citation>
    <scope>NUCLEOTIDE SEQUENCE</scope>
    <source>
        <strain evidence="6">NBRC 10035</strain>
    </source>
</reference>
<dbReference type="InterPro" id="IPR004895">
    <property type="entry name" value="Prenylated_rab_accept_PRA1"/>
</dbReference>
<organism evidence="6 7">
    <name type="scientific">Candida boidinii</name>
    <name type="common">Yeast</name>
    <dbReference type="NCBI Taxonomy" id="5477"/>
    <lineage>
        <taxon>Eukaryota</taxon>
        <taxon>Fungi</taxon>
        <taxon>Dikarya</taxon>
        <taxon>Ascomycota</taxon>
        <taxon>Saccharomycotina</taxon>
        <taxon>Pichiomycetes</taxon>
        <taxon>Pichiales</taxon>
        <taxon>Pichiaceae</taxon>
        <taxon>Ogataea</taxon>
        <taxon>Ogataea/Candida clade</taxon>
    </lineage>
</organism>
<evidence type="ECO:0000256" key="3">
    <source>
        <dbReference type="ARBA" id="ARBA00022989"/>
    </source>
</evidence>
<keyword evidence="7" id="KW-1185">Reference proteome</keyword>
<evidence type="ECO:0000256" key="4">
    <source>
        <dbReference type="ARBA" id="ARBA00023136"/>
    </source>
</evidence>
<evidence type="ECO:0000256" key="5">
    <source>
        <dbReference type="RuleBase" id="RU363107"/>
    </source>
</evidence>
<feature type="transmembrane region" description="Helical" evidence="5">
    <location>
        <begin position="69"/>
        <end position="86"/>
    </location>
</feature>
<accession>A0A9W6SUV3</accession>
<feature type="transmembrane region" description="Helical" evidence="5">
    <location>
        <begin position="20"/>
        <end position="49"/>
    </location>
</feature>
<evidence type="ECO:0000313" key="6">
    <source>
        <dbReference type="EMBL" id="GME66628.1"/>
    </source>
</evidence>
<comment type="similarity">
    <text evidence="5">Belongs to the PRA1 family.</text>
</comment>
<proteinExistence type="inferred from homology"/>
<evidence type="ECO:0000256" key="2">
    <source>
        <dbReference type="ARBA" id="ARBA00022692"/>
    </source>
</evidence>
<dbReference type="GO" id="GO:0016020">
    <property type="term" value="C:membrane"/>
    <property type="evidence" value="ECO:0007669"/>
    <property type="project" value="UniProtKB-SubCell"/>
</dbReference>
<keyword evidence="3 5" id="KW-1133">Transmembrane helix</keyword>
<dbReference type="Proteomes" id="UP001165120">
    <property type="component" value="Unassembled WGS sequence"/>
</dbReference>
<dbReference type="AlphaFoldDB" id="A0A9W6SUV3"/>
<comment type="caution">
    <text evidence="6">The sequence shown here is derived from an EMBL/GenBank/DDBJ whole genome shotgun (WGS) entry which is preliminary data.</text>
</comment>
<gene>
    <name evidence="6" type="ORF">Cboi02_000008700</name>
</gene>
<name>A0A9W6SUV3_CANBO</name>
<dbReference type="EMBL" id="BSXN01000014">
    <property type="protein sequence ID" value="GME66628.1"/>
    <property type="molecule type" value="Genomic_DNA"/>
</dbReference>